<evidence type="ECO:0000256" key="3">
    <source>
        <dbReference type="ARBA" id="ARBA00022553"/>
    </source>
</evidence>
<dbReference type="Pfam" id="PF16073">
    <property type="entry name" value="SAT"/>
    <property type="match status" value="1"/>
</dbReference>
<dbReference type="InterPro" id="IPR001227">
    <property type="entry name" value="Ac_transferase_dom_sf"/>
</dbReference>
<dbReference type="InterPro" id="IPR016035">
    <property type="entry name" value="Acyl_Trfase/lysoPLipase"/>
</dbReference>
<dbReference type="PANTHER" id="PTHR43775:SF21">
    <property type="entry name" value="NON-REDUCING POLYKETIDE SYNTHASE AUSA-RELATED"/>
    <property type="match status" value="1"/>
</dbReference>
<dbReference type="InterPro" id="IPR020841">
    <property type="entry name" value="PKS_Beta-ketoAc_synthase_dom"/>
</dbReference>
<feature type="region of interest" description="N-terminal hotdog fold" evidence="7">
    <location>
        <begin position="1287"/>
        <end position="1418"/>
    </location>
</feature>
<dbReference type="Pfam" id="PF18558">
    <property type="entry name" value="HTH_51"/>
    <property type="match status" value="1"/>
</dbReference>
<dbReference type="GO" id="GO:0032259">
    <property type="term" value="P:methylation"/>
    <property type="evidence" value="ECO:0007669"/>
    <property type="project" value="UniProtKB-KW"/>
</dbReference>
<evidence type="ECO:0000313" key="12">
    <source>
        <dbReference type="EMBL" id="KAF4633622.1"/>
    </source>
</evidence>
<dbReference type="Gene3D" id="3.40.50.1820">
    <property type="entry name" value="alpha/beta hydrolase"/>
    <property type="match status" value="1"/>
</dbReference>
<name>A0A8H4RSC4_9HELO</name>
<feature type="domain" description="PKS/mFAS DH" evidence="11">
    <location>
        <begin position="1287"/>
        <end position="1599"/>
    </location>
</feature>
<dbReference type="PANTHER" id="PTHR43775">
    <property type="entry name" value="FATTY ACID SYNTHASE"/>
    <property type="match status" value="1"/>
</dbReference>
<feature type="region of interest" description="C-terminal hotdog fold" evidence="7">
    <location>
        <begin position="1445"/>
        <end position="1599"/>
    </location>
</feature>
<dbReference type="Gene3D" id="3.40.47.10">
    <property type="match status" value="1"/>
</dbReference>
<keyword evidence="2" id="KW-0596">Phosphopantetheine</keyword>
<dbReference type="Pfam" id="PF00698">
    <property type="entry name" value="Acyl_transf_1"/>
    <property type="match status" value="1"/>
</dbReference>
<protein>
    <recommendedName>
        <fullName evidence="14">Polyketide synthase</fullName>
    </recommendedName>
</protein>
<dbReference type="GO" id="GO:0044550">
    <property type="term" value="P:secondary metabolite biosynthetic process"/>
    <property type="evidence" value="ECO:0007669"/>
    <property type="project" value="TreeGrafter"/>
</dbReference>
<dbReference type="SMART" id="SM00825">
    <property type="entry name" value="PKS_KS"/>
    <property type="match status" value="1"/>
</dbReference>
<dbReference type="Gene3D" id="3.30.70.3290">
    <property type="match status" value="1"/>
</dbReference>
<evidence type="ECO:0000256" key="7">
    <source>
        <dbReference type="PROSITE-ProRule" id="PRU01363"/>
    </source>
</evidence>
<evidence type="ECO:0000256" key="4">
    <source>
        <dbReference type="ARBA" id="ARBA00022603"/>
    </source>
</evidence>
<comment type="pathway">
    <text evidence="1">Secondary metabolite biosynthesis; terpenoid biosynthesis.</text>
</comment>
<dbReference type="SUPFAM" id="SSF47336">
    <property type="entry name" value="ACP-like"/>
    <property type="match status" value="2"/>
</dbReference>
<dbReference type="Pfam" id="PF20434">
    <property type="entry name" value="BD-FAE"/>
    <property type="match status" value="1"/>
</dbReference>
<dbReference type="InterPro" id="IPR042104">
    <property type="entry name" value="PKS_dehydratase_sf"/>
</dbReference>
<dbReference type="PROSITE" id="PS00012">
    <property type="entry name" value="PHOSPHOPANTETHEINE"/>
    <property type="match status" value="1"/>
</dbReference>
<dbReference type="InterPro" id="IPR032088">
    <property type="entry name" value="SAT"/>
</dbReference>
<dbReference type="InterPro" id="IPR014030">
    <property type="entry name" value="Ketoacyl_synth_N"/>
</dbReference>
<dbReference type="InterPro" id="IPR036736">
    <property type="entry name" value="ACP-like_sf"/>
</dbReference>
<dbReference type="InterPro" id="IPR050091">
    <property type="entry name" value="PKS_NRPS_Biosynth_Enz"/>
</dbReference>
<feature type="region of interest" description="Disordered" evidence="8">
    <location>
        <begin position="1848"/>
        <end position="1886"/>
    </location>
</feature>
<gene>
    <name evidence="12" type="ORF">G7Y89_g4497</name>
</gene>
<dbReference type="CDD" id="cd02440">
    <property type="entry name" value="AdoMet_MTases"/>
    <property type="match status" value="1"/>
</dbReference>
<dbReference type="InterPro" id="IPR041068">
    <property type="entry name" value="HTH_51"/>
</dbReference>
<evidence type="ECO:0000256" key="8">
    <source>
        <dbReference type="SAM" id="MobiDB-lite"/>
    </source>
</evidence>
<proteinExistence type="predicted"/>
<dbReference type="SUPFAM" id="SSF52151">
    <property type="entry name" value="FabD/lysophospholipase-like"/>
    <property type="match status" value="1"/>
</dbReference>
<sequence>MTTLPSLVAFGSLAPWPTQDRLQQLRVELRQNSLFQPLMAALHDIALLWEDLASRDPTLNAVAGKNAVDQLTEMINGAVDVQISDEKRNIMVMPMTIITHIVQYFSYLEHSEVSHNSILESVATGGGIQGFCAGLLSALAVASGKTEAEVVAFAATSVKLAFCVGAYVDLEQIGVHGSSEASNLAVRWKGPTTFEDIQRILLNHPNTHVSVVRDIRDVTVTTSTSMVPMLQKDLSGNGVSLRDTGLSGRYHASIHGEIPAKILNACHGRLNPRFGDQQHVRSNTDARILPRDHAIRMALESILRDQANWYLTISTSASALTEIPGNPFILSIGADAIPQSVMRNFPVVKVRTIMPKANGISNTLTSPSKPGPEKLADGMYRENSIAVIGMSCKFPGADSIDEFWSVLTEGKSMLGQMPKERFDIDDLKRTPRGLSFWGNFVRDIESFDHKFFKKSAREAASMDPQQRLLLQVTYQALESSGYFSVSSKPRNVGCYIGACATDYDSNIASHPPTAYSTIGTLRAFLSGKLSHYFGWSGPSLTFDTACSSSAVAIHTACTALQMGECSQAVAGGVTLFTSPYLYENLAAAHFLSPSGATKPFDESADGYCRGEGVGLVVLKKLSDALADGDNVLGVIAGSAINQNENCVPITVPHSSSQGSLYQRVANQAGVTPHKVTFVEAHGTGTPVGDPIEMESIRRIFGGPKRSTPLFVTSVKGNIGHLEGASGVAALIKSLLQMEYRTACIQASFKKLNPKIPSLEADQLCIPTSNRALSGDIMTACINNYGAAGSNAAMILVEAPYKQKLHRQAVDEDPAAPLSRLPIQIAAASTTSLVKYCESFDDFCQKALSSLNDAQQTQLFPSVAFSLARQQNQGLAHMLTLASTNINQFRSDLRKQINTNNAIEQRPKELPLILCFGGQVGEHIALNKRLWQRSSLFRFHMDRCHETLRSMGYPGLYPIIFQTEPITNIVALQPAVFSMQYSCAHAWLDSGLKVDGLVGHSLGQITALCVSGILSLHDGLKLVAGRARLMEEHWGSDPGTMVAIEADQRIIEGLTKSLTVAAANHSFEVACYNGPSSHVLVSDKASADQLEVELKRLSLRHKRLNVTHGFHSRFTEPLIPHLEILASSLTLSESKIPIETCTDGMSWPEPTPQLIAAHTRDPVFFGQAVQRIQNKFGPCTFLEAGSDSSVISMVRRALGQSTGVLNNFIPMELTKTTSLENLVDTTINLWNCGHQVQFWNFHRLQALEYDVFRLPSYQFEKPKHWLKLDVTPTGQAPVPHSGTVALAQPQTPVLIRLQSADLHGQNFHVDSRSEEYQTLVRGHVVLGKSECLLSLYAELVSRAVKTAEESKEGKLVSVQNLQIESPLGLATNREINLQLQRLGDRWNFKVTSKPRSGDSKNLMVACHATGQVSLQASDSGLKDEFARYERLIGQENFSAVLNDADGTSIKGSMVYKVASKIEEYADFYRNVKSITSSGFQVVGKVLSPQQIPECLKGSILQPYILDSFIQVAGLHANCIYEPPEDQIFWISGVDRVQFGPEYQSYSSKSTADIAWDVLCFVSTNTRGLSHDIFVFDATTRRLTLLLLGARYITTSRASLVALLSLTDEGCVDATAFQKKTEVNRVISLVDEPEKMYRGPPVPSAELPQIKATEATKDPRIAIYGDFCTILENIADVPRNEVKGNASFDDLGVDSLMMIEVIAEVSHRFKIELPIEDLEELTDIDSLVKYLYGRGCRGSGARADVDSSVSSSPFDLSSSDDASTTSSLSNDETSGVAGNLSKLVTEHLELEFELALTSNLADHGLDSLLCIELASDIQKMFQVDVDMEKLDHTSTFGTLLGLVLQDGKPRMTAKDIAPPDSSEPDQAPIRSSTVTRPQNSSINRQAQSKGLRVAQQVFENIRFDFDKYSEQTKFNGFWKNVYPEQANLVEAYIIQTFRELGCDMTNLANGQQLPPVEILPKHGHLMNQLLKILVDGGILELQSDSTHVRTTKPLDPMPAVILFERMLRKYPQHSSETKLLNVSGSRLTECLTGKTDPLQLLFANRANREIMADVYENAPMCQATTRLLANFLAKSITDSQSDEIFHILEVGAGTGGTAKYVIDFLISQGIKFEYTFTDISLSLVSQAKKKFAGYNTMKFMALDCDRAPPAELCNKFDIVIATNCIHATKNATLSAANIALLLREDGFFCLVEFTNGLYWFDLVYGLLEGWWAFTDGRQHALADQWFWDNCLQTAGFKHVSWTDGSSSEAQTMRLICGFKATAEKDSYKPMSRSVTKRAGVLVETFTWKRVGNLELQADVYFPKIADGPAKKRPIALMIHGGGHLLFSRQDIPMKHVRVLLQRGFLPVSVDYRLCPELSLFDGPVTDCCDALQWARETLPSLTLAGPNVTIDTSKLLALGWSSGGQLAMTLGYTARSKGIKPPEVILPFYSPSDLEAEFWNEPIFPEAAEEPPTEIWGVLDCVREEPILEYTPMSNKRATALSLTLKDDRARLILHMNWKAQSVNILIHGLPHKNRIPADDKTDWKALPKPPVEKIRECSPYWHILQGDYRTPTFMVHGNIDDWIPYQMTQKTIAALQERDVPSGIIIPDQCGHAFDLFPKEDRLGVGWSAIEAAYDFACGQLAMSF</sequence>
<evidence type="ECO:0000259" key="9">
    <source>
        <dbReference type="PROSITE" id="PS50075"/>
    </source>
</evidence>
<evidence type="ECO:0000256" key="5">
    <source>
        <dbReference type="ARBA" id="ARBA00022679"/>
    </source>
</evidence>
<dbReference type="PROSITE" id="PS00606">
    <property type="entry name" value="KS3_1"/>
    <property type="match status" value="1"/>
</dbReference>
<dbReference type="Pfam" id="PF02801">
    <property type="entry name" value="Ketoacyl-synt_C"/>
    <property type="match status" value="1"/>
</dbReference>
<feature type="compositionally biased region" description="Low complexity" evidence="8">
    <location>
        <begin position="1744"/>
        <end position="1767"/>
    </location>
</feature>
<dbReference type="Gene3D" id="3.40.50.150">
    <property type="entry name" value="Vaccinia Virus protein VP39"/>
    <property type="match status" value="1"/>
</dbReference>
<dbReference type="Pfam" id="PF00109">
    <property type="entry name" value="ketoacyl-synt"/>
    <property type="match status" value="1"/>
</dbReference>
<dbReference type="SUPFAM" id="SSF53901">
    <property type="entry name" value="Thiolase-like"/>
    <property type="match status" value="1"/>
</dbReference>
<dbReference type="GO" id="GO:0004312">
    <property type="term" value="F:fatty acid synthase activity"/>
    <property type="evidence" value="ECO:0007669"/>
    <property type="project" value="TreeGrafter"/>
</dbReference>
<dbReference type="InterPro" id="IPR013217">
    <property type="entry name" value="Methyltransf_12"/>
</dbReference>
<dbReference type="SUPFAM" id="SSF53335">
    <property type="entry name" value="S-adenosyl-L-methionine-dependent methyltransferases"/>
    <property type="match status" value="1"/>
</dbReference>
<dbReference type="Pfam" id="PF08242">
    <property type="entry name" value="Methyltransf_12"/>
    <property type="match status" value="1"/>
</dbReference>
<reference evidence="12 13" key="1">
    <citation type="submission" date="2020-03" db="EMBL/GenBank/DDBJ databases">
        <title>Draft Genome Sequence of Cudoniella acicularis.</title>
        <authorList>
            <person name="Buettner E."/>
            <person name="Kellner H."/>
        </authorList>
    </citation>
    <scope>NUCLEOTIDE SEQUENCE [LARGE SCALE GENOMIC DNA]</scope>
    <source>
        <strain evidence="12 13">DSM 108380</strain>
    </source>
</reference>
<evidence type="ECO:0000256" key="1">
    <source>
        <dbReference type="ARBA" id="ARBA00004721"/>
    </source>
</evidence>
<dbReference type="OrthoDB" id="429813at2759"/>
<dbReference type="GO" id="GO:0006633">
    <property type="term" value="P:fatty acid biosynthetic process"/>
    <property type="evidence" value="ECO:0007669"/>
    <property type="project" value="InterPro"/>
</dbReference>
<dbReference type="InterPro" id="IPR029063">
    <property type="entry name" value="SAM-dependent_MTases_sf"/>
</dbReference>
<feature type="active site" description="Proton acceptor; for dehydratase activity" evidence="7">
    <location>
        <position position="1322"/>
    </location>
</feature>
<evidence type="ECO:0000259" key="10">
    <source>
        <dbReference type="PROSITE" id="PS52004"/>
    </source>
</evidence>
<dbReference type="PROSITE" id="PS52019">
    <property type="entry name" value="PKS_MFAS_DH"/>
    <property type="match status" value="1"/>
</dbReference>
<dbReference type="InterPro" id="IPR049492">
    <property type="entry name" value="BD-FAE-like_dom"/>
</dbReference>
<organism evidence="12 13">
    <name type="scientific">Cudoniella acicularis</name>
    <dbReference type="NCBI Taxonomy" id="354080"/>
    <lineage>
        <taxon>Eukaryota</taxon>
        <taxon>Fungi</taxon>
        <taxon>Dikarya</taxon>
        <taxon>Ascomycota</taxon>
        <taxon>Pezizomycotina</taxon>
        <taxon>Leotiomycetes</taxon>
        <taxon>Helotiales</taxon>
        <taxon>Tricladiaceae</taxon>
        <taxon>Cudoniella</taxon>
    </lineage>
</organism>
<feature type="domain" description="Carrier" evidence="9">
    <location>
        <begin position="1769"/>
        <end position="1845"/>
    </location>
</feature>
<dbReference type="SUPFAM" id="SSF53474">
    <property type="entry name" value="alpha/beta-Hydrolases"/>
    <property type="match status" value="1"/>
</dbReference>
<dbReference type="GO" id="GO:0004315">
    <property type="term" value="F:3-oxoacyl-[acyl-carrier-protein] synthase activity"/>
    <property type="evidence" value="ECO:0007669"/>
    <property type="project" value="InterPro"/>
</dbReference>
<evidence type="ECO:0008006" key="14">
    <source>
        <dbReference type="Google" id="ProtNLM"/>
    </source>
</evidence>
<dbReference type="InterPro" id="IPR009081">
    <property type="entry name" value="PP-bd_ACP"/>
</dbReference>
<dbReference type="Gene3D" id="3.40.366.10">
    <property type="entry name" value="Malonyl-Coenzyme A Acyl Carrier Protein, domain 2"/>
    <property type="match status" value="2"/>
</dbReference>
<dbReference type="InterPro" id="IPR018201">
    <property type="entry name" value="Ketoacyl_synth_AS"/>
</dbReference>
<feature type="domain" description="Ketosynthase family 3 (KS3)" evidence="10">
    <location>
        <begin position="382"/>
        <end position="797"/>
    </location>
</feature>
<dbReference type="Pfam" id="PF00550">
    <property type="entry name" value="PP-binding"/>
    <property type="match status" value="2"/>
</dbReference>
<dbReference type="PROSITE" id="PS52004">
    <property type="entry name" value="KS3_2"/>
    <property type="match status" value="1"/>
</dbReference>
<comment type="caution">
    <text evidence="12">The sequence shown here is derived from an EMBL/GenBank/DDBJ whole genome shotgun (WGS) entry which is preliminary data.</text>
</comment>
<keyword evidence="3" id="KW-0597">Phosphoprotein</keyword>
<dbReference type="InterPro" id="IPR016039">
    <property type="entry name" value="Thiolase-like"/>
</dbReference>
<dbReference type="InterPro" id="IPR006162">
    <property type="entry name" value="Ppantetheine_attach_site"/>
</dbReference>
<feature type="compositionally biased region" description="Polar residues" evidence="8">
    <location>
        <begin position="1867"/>
        <end position="1886"/>
    </location>
</feature>
<keyword evidence="4" id="KW-0489">Methyltransferase</keyword>
<dbReference type="Proteomes" id="UP000566819">
    <property type="component" value="Unassembled WGS sequence"/>
</dbReference>
<feature type="active site" description="Proton donor; for dehydratase activity" evidence="7">
    <location>
        <position position="1505"/>
    </location>
</feature>
<feature type="domain" description="Carrier" evidence="9">
    <location>
        <begin position="1656"/>
        <end position="1733"/>
    </location>
</feature>
<dbReference type="CDD" id="cd00833">
    <property type="entry name" value="PKS"/>
    <property type="match status" value="1"/>
</dbReference>
<feature type="region of interest" description="Disordered" evidence="8">
    <location>
        <begin position="1737"/>
        <end position="1773"/>
    </location>
</feature>
<dbReference type="InterPro" id="IPR049900">
    <property type="entry name" value="PKS_mFAS_DH"/>
</dbReference>
<dbReference type="Gene3D" id="1.10.1200.10">
    <property type="entry name" value="ACP-like"/>
    <property type="match status" value="2"/>
</dbReference>
<dbReference type="InterPro" id="IPR014043">
    <property type="entry name" value="Acyl_transferase_dom"/>
</dbReference>
<dbReference type="EMBL" id="JAAMPI010000245">
    <property type="protein sequence ID" value="KAF4633622.1"/>
    <property type="molecule type" value="Genomic_DNA"/>
</dbReference>
<keyword evidence="5" id="KW-0808">Transferase</keyword>
<evidence type="ECO:0000313" key="13">
    <source>
        <dbReference type="Proteomes" id="UP000566819"/>
    </source>
</evidence>
<keyword evidence="13" id="KW-1185">Reference proteome</keyword>
<dbReference type="InterPro" id="IPR029058">
    <property type="entry name" value="AB_hydrolase_fold"/>
</dbReference>
<evidence type="ECO:0000256" key="6">
    <source>
        <dbReference type="ARBA" id="ARBA00023268"/>
    </source>
</evidence>
<dbReference type="Gene3D" id="3.10.129.110">
    <property type="entry name" value="Polyketide synthase dehydratase"/>
    <property type="match status" value="1"/>
</dbReference>
<keyword evidence="6" id="KW-0511">Multifunctional enzyme</keyword>
<evidence type="ECO:0000256" key="2">
    <source>
        <dbReference type="ARBA" id="ARBA00022450"/>
    </source>
</evidence>
<dbReference type="PROSITE" id="PS50075">
    <property type="entry name" value="CARRIER"/>
    <property type="match status" value="2"/>
</dbReference>
<dbReference type="GO" id="GO:0008168">
    <property type="term" value="F:methyltransferase activity"/>
    <property type="evidence" value="ECO:0007669"/>
    <property type="project" value="UniProtKB-KW"/>
</dbReference>
<dbReference type="SMART" id="SM00827">
    <property type="entry name" value="PKS_AT"/>
    <property type="match status" value="1"/>
</dbReference>
<evidence type="ECO:0000259" key="11">
    <source>
        <dbReference type="PROSITE" id="PS52019"/>
    </source>
</evidence>
<dbReference type="InterPro" id="IPR014031">
    <property type="entry name" value="Ketoacyl_synth_C"/>
</dbReference>
<accession>A0A8H4RSC4</accession>